<dbReference type="InterPro" id="IPR016181">
    <property type="entry name" value="Acyl_CoA_acyltransferase"/>
</dbReference>
<proteinExistence type="predicted"/>
<sequence>MISFENYITPEEYMDLRKMVGWVEFPLEQAKACIDKAYMIQCVRDDEKAIGVVRLLWDGGYIAFLSDVIVDPKYQGQGIGRKLVEASIQKLKEGMKLGYKVKLTLNSAIGKEPFYEKFGFRVRPNEDAGPGMDQWLIFDEE</sequence>
<dbReference type="Proteomes" id="UP000190814">
    <property type="component" value="Unassembled WGS sequence"/>
</dbReference>
<keyword evidence="5" id="KW-1185">Reference proteome</keyword>
<organism evidence="4 5">
    <name type="scientific">Eubacterium uniforme</name>
    <dbReference type="NCBI Taxonomy" id="39495"/>
    <lineage>
        <taxon>Bacteria</taxon>
        <taxon>Bacillati</taxon>
        <taxon>Bacillota</taxon>
        <taxon>Clostridia</taxon>
        <taxon>Eubacteriales</taxon>
        <taxon>Eubacteriaceae</taxon>
        <taxon>Eubacterium</taxon>
    </lineage>
</organism>
<keyword evidence="2" id="KW-0012">Acyltransferase</keyword>
<accession>A0A1T4VI54</accession>
<dbReference type="InterPro" id="IPR045039">
    <property type="entry name" value="NSI-like"/>
</dbReference>
<dbReference type="RefSeq" id="WP_078765810.1">
    <property type="nucleotide sequence ID" value="NZ_FUXZ01000005.1"/>
</dbReference>
<dbReference type="GO" id="GO:0008080">
    <property type="term" value="F:N-acetyltransferase activity"/>
    <property type="evidence" value="ECO:0007669"/>
    <property type="project" value="InterPro"/>
</dbReference>
<dbReference type="PANTHER" id="PTHR43626">
    <property type="entry name" value="ACYL-COA N-ACYLTRANSFERASE"/>
    <property type="match status" value="1"/>
</dbReference>
<reference evidence="4 5" key="1">
    <citation type="submission" date="2017-02" db="EMBL/GenBank/DDBJ databases">
        <authorList>
            <person name="Peterson S.W."/>
        </authorList>
    </citation>
    <scope>NUCLEOTIDE SEQUENCE [LARGE SCALE GENOMIC DNA]</scope>
    <source>
        <strain evidence="4 5">ATCC 35992</strain>
    </source>
</reference>
<dbReference type="InterPro" id="IPR000182">
    <property type="entry name" value="GNAT_dom"/>
</dbReference>
<evidence type="ECO:0000313" key="5">
    <source>
        <dbReference type="Proteomes" id="UP000190814"/>
    </source>
</evidence>
<dbReference type="AlphaFoldDB" id="A0A1T4VI54"/>
<evidence type="ECO:0000313" key="4">
    <source>
        <dbReference type="EMBL" id="SKA64241.1"/>
    </source>
</evidence>
<protein>
    <submittedName>
        <fullName evidence="4">Acetyltransferase (GNAT) domain-containing protein</fullName>
    </submittedName>
</protein>
<dbReference type="Pfam" id="PF13508">
    <property type="entry name" value="Acetyltransf_7"/>
    <property type="match status" value="1"/>
</dbReference>
<keyword evidence="1 4" id="KW-0808">Transferase</keyword>
<name>A0A1T4VI54_9FIRM</name>
<dbReference type="CDD" id="cd04301">
    <property type="entry name" value="NAT_SF"/>
    <property type="match status" value="1"/>
</dbReference>
<dbReference type="PANTHER" id="PTHR43626:SF4">
    <property type="entry name" value="GCN5-RELATED N-ACETYLTRANSFERASE 2, CHLOROPLASTIC"/>
    <property type="match status" value="1"/>
</dbReference>
<dbReference type="EMBL" id="FUXZ01000005">
    <property type="protein sequence ID" value="SKA64241.1"/>
    <property type="molecule type" value="Genomic_DNA"/>
</dbReference>
<dbReference type="GO" id="GO:0005737">
    <property type="term" value="C:cytoplasm"/>
    <property type="evidence" value="ECO:0007669"/>
    <property type="project" value="TreeGrafter"/>
</dbReference>
<dbReference type="STRING" id="39495.SAMN02745111_00933"/>
<dbReference type="SUPFAM" id="SSF55729">
    <property type="entry name" value="Acyl-CoA N-acyltransferases (Nat)"/>
    <property type="match status" value="1"/>
</dbReference>
<dbReference type="Gene3D" id="3.40.630.30">
    <property type="match status" value="1"/>
</dbReference>
<evidence type="ECO:0000256" key="1">
    <source>
        <dbReference type="ARBA" id="ARBA00022679"/>
    </source>
</evidence>
<evidence type="ECO:0000259" key="3">
    <source>
        <dbReference type="PROSITE" id="PS51186"/>
    </source>
</evidence>
<gene>
    <name evidence="4" type="ORF">SAMN02745111_00933</name>
</gene>
<dbReference type="PROSITE" id="PS51186">
    <property type="entry name" value="GNAT"/>
    <property type="match status" value="1"/>
</dbReference>
<dbReference type="OrthoDB" id="9775804at2"/>
<feature type="domain" description="N-acetyltransferase" evidence="3">
    <location>
        <begin position="1"/>
        <end position="141"/>
    </location>
</feature>
<evidence type="ECO:0000256" key="2">
    <source>
        <dbReference type="ARBA" id="ARBA00023315"/>
    </source>
</evidence>